<dbReference type="AlphaFoldDB" id="A0A8J2X2M3"/>
<evidence type="ECO:0000313" key="3">
    <source>
        <dbReference type="Proteomes" id="UP000789595"/>
    </source>
</evidence>
<evidence type="ECO:0000313" key="2">
    <source>
        <dbReference type="EMBL" id="CAH0371846.1"/>
    </source>
</evidence>
<feature type="region of interest" description="Disordered" evidence="1">
    <location>
        <begin position="165"/>
        <end position="184"/>
    </location>
</feature>
<dbReference type="EMBL" id="CAKKNE010000003">
    <property type="protein sequence ID" value="CAH0371846.1"/>
    <property type="molecule type" value="Genomic_DNA"/>
</dbReference>
<protein>
    <submittedName>
        <fullName evidence="2">Uncharacterized protein</fullName>
    </submittedName>
</protein>
<comment type="caution">
    <text evidence="2">The sequence shown here is derived from an EMBL/GenBank/DDBJ whole genome shotgun (WGS) entry which is preliminary data.</text>
</comment>
<proteinExistence type="predicted"/>
<feature type="region of interest" description="Disordered" evidence="1">
    <location>
        <begin position="691"/>
        <end position="730"/>
    </location>
</feature>
<name>A0A8J2X2M3_9STRA</name>
<reference evidence="2" key="1">
    <citation type="submission" date="2021-11" db="EMBL/GenBank/DDBJ databases">
        <authorList>
            <consortium name="Genoscope - CEA"/>
            <person name="William W."/>
        </authorList>
    </citation>
    <scope>NUCLEOTIDE SEQUENCE</scope>
</reference>
<keyword evidence="3" id="KW-1185">Reference proteome</keyword>
<accession>A0A8J2X2M3</accession>
<gene>
    <name evidence="2" type="ORF">PECAL_3P18020</name>
</gene>
<feature type="non-terminal residue" evidence="2">
    <location>
        <position position="757"/>
    </location>
</feature>
<feature type="non-terminal residue" evidence="2">
    <location>
        <position position="1"/>
    </location>
</feature>
<sequence>ALVYRRRVHYTQNPPTSQNMKVYTGPPRASPLLRHGRRADVVRREGRERGLAHARGEVAEGLALVEALVAPHGEERLEGVLDRLGLAALLVLEADARQHGAAADVELVRGLAVAHEAELGHVGPPAAVRAARHAHHDLLVEEAEVVHDGADARDHRGHEPLRLGHGEAAERQRGAGHGQPRQRVDGLDRQDAVLGHEPLHRGAVVRRDVRHDDGLRRAQDEVGADLGHAGPQEGPPLRPAVSVVAHAALLAVDAHEQRAVAGRVPAHPVAVAPLLELGDGRDGSAEVALDERAERVLAERVHEVLEARVRAHLAVAVVALGGHDGLERGHELLVREEAERRRRARERRLLAVRPAEAAADVDVRAGEVLLDDDADVVDEDVDGVVALDRHADLELARQVDVPVDGLHRVVEHDAAPVRRAHPLLHLRVDAQLVRLREVLDRRRAAARHRVDEVPLPVLHRRELVAVAPDLAEGLRLRHEELRADRRDGARAAVGRRRALDHGHGRRHDVPVDVAAAADRRRARVHDRADHVLQVRLGDAVDLEGLARRHAQVPLAEALAEVVEHEVERAGALARGHLEAEHELPGLLGALLALLAVVLLVAPVELEQVVRVVADRDRLHVGQVLDQRVPQVVALELHLVHAVEALDAQPREAHEARLVAHVGPRPLEDHGQGPRAAPRARCGRAVARGARVEEGHEERAHRRGGYTPGTRWRRAKVRAGSSPARWDGGGSVSTAALLGRVQRASGGSKRLAAGRRHC</sequence>
<organism evidence="2 3">
    <name type="scientific">Pelagomonas calceolata</name>
    <dbReference type="NCBI Taxonomy" id="35677"/>
    <lineage>
        <taxon>Eukaryota</taxon>
        <taxon>Sar</taxon>
        <taxon>Stramenopiles</taxon>
        <taxon>Ochrophyta</taxon>
        <taxon>Pelagophyceae</taxon>
        <taxon>Pelagomonadales</taxon>
        <taxon>Pelagomonadaceae</taxon>
        <taxon>Pelagomonas</taxon>
    </lineage>
</organism>
<evidence type="ECO:0000256" key="1">
    <source>
        <dbReference type="SAM" id="MobiDB-lite"/>
    </source>
</evidence>
<dbReference type="Proteomes" id="UP000789595">
    <property type="component" value="Unassembled WGS sequence"/>
</dbReference>